<evidence type="ECO:0000256" key="1">
    <source>
        <dbReference type="SAM" id="MobiDB-lite"/>
    </source>
</evidence>
<feature type="compositionally biased region" description="Low complexity" evidence="1">
    <location>
        <begin position="27"/>
        <end position="44"/>
    </location>
</feature>
<dbReference type="EMBL" id="JBHRZI010000029">
    <property type="protein sequence ID" value="MFC3896255.1"/>
    <property type="molecule type" value="Genomic_DNA"/>
</dbReference>
<dbReference type="InterPro" id="IPR024520">
    <property type="entry name" value="DUF3558"/>
</dbReference>
<name>A0ABV8C2N9_9PSEU</name>
<keyword evidence="4" id="KW-1185">Reference proteome</keyword>
<dbReference type="PROSITE" id="PS51257">
    <property type="entry name" value="PROKAR_LIPOPROTEIN"/>
    <property type="match status" value="1"/>
</dbReference>
<accession>A0ABV8C2N9</accession>
<dbReference type="Proteomes" id="UP001595690">
    <property type="component" value="Unassembled WGS sequence"/>
</dbReference>
<feature type="chain" id="PRO_5046438159" evidence="2">
    <location>
        <begin position="24"/>
        <end position="204"/>
    </location>
</feature>
<feature type="signal peptide" evidence="2">
    <location>
        <begin position="1"/>
        <end position="23"/>
    </location>
</feature>
<organism evidence="3 4">
    <name type="scientific">Lentzea rhizosphaerae</name>
    <dbReference type="NCBI Taxonomy" id="2041025"/>
    <lineage>
        <taxon>Bacteria</taxon>
        <taxon>Bacillati</taxon>
        <taxon>Actinomycetota</taxon>
        <taxon>Actinomycetes</taxon>
        <taxon>Pseudonocardiales</taxon>
        <taxon>Pseudonocardiaceae</taxon>
        <taxon>Lentzea</taxon>
    </lineage>
</organism>
<evidence type="ECO:0000313" key="4">
    <source>
        <dbReference type="Proteomes" id="UP001595690"/>
    </source>
</evidence>
<evidence type="ECO:0000313" key="3">
    <source>
        <dbReference type="EMBL" id="MFC3896255.1"/>
    </source>
</evidence>
<keyword evidence="2" id="KW-0732">Signal</keyword>
<reference evidence="4" key="1">
    <citation type="journal article" date="2019" name="Int. J. Syst. Evol. Microbiol.">
        <title>The Global Catalogue of Microorganisms (GCM) 10K type strain sequencing project: providing services to taxonomists for standard genome sequencing and annotation.</title>
        <authorList>
            <consortium name="The Broad Institute Genomics Platform"/>
            <consortium name="The Broad Institute Genome Sequencing Center for Infectious Disease"/>
            <person name="Wu L."/>
            <person name="Ma J."/>
        </authorList>
    </citation>
    <scope>NUCLEOTIDE SEQUENCE [LARGE SCALE GENOMIC DNA]</scope>
    <source>
        <strain evidence="4">CGMCC 4.7405</strain>
    </source>
</reference>
<protein>
    <submittedName>
        <fullName evidence="3">DUF3558 domain-containing protein</fullName>
    </submittedName>
</protein>
<dbReference type="Pfam" id="PF12079">
    <property type="entry name" value="DUF3558"/>
    <property type="match status" value="1"/>
</dbReference>
<comment type="caution">
    <text evidence="3">The sequence shown here is derived from an EMBL/GenBank/DDBJ whole genome shotgun (WGS) entry which is preliminary data.</text>
</comment>
<gene>
    <name evidence="3" type="ORF">ACFOWZ_32655</name>
</gene>
<evidence type="ECO:0000256" key="2">
    <source>
        <dbReference type="SAM" id="SignalP"/>
    </source>
</evidence>
<feature type="region of interest" description="Disordered" evidence="1">
    <location>
        <begin position="22"/>
        <end position="51"/>
    </location>
</feature>
<proteinExistence type="predicted"/>
<dbReference type="RefSeq" id="WP_382377809.1">
    <property type="nucleotide sequence ID" value="NZ_JBHRZI010000029.1"/>
</dbReference>
<sequence>MRIRTTVIGIAAALAVLSGCTGGGTTGTPTQTSTNTSSSSGDTTPNGAPRVKTPLAYERFEADPCSVVTAAQLEALGLPGIKGELNPSAPGKSCIWHGSKTPSKATPGIVFLQGVEGLDALYGAKANMELWEPQPPIQGFPAVLNSAADLRASGNCSLDVGITDKQVLSFLIQTDKGGTRYSEPCAAVTDFANQVITTIKAGAK</sequence>